<comment type="caution">
    <text evidence="1">The sequence shown here is derived from an EMBL/GenBank/DDBJ whole genome shotgun (WGS) entry which is preliminary data.</text>
</comment>
<reference evidence="1 2" key="1">
    <citation type="journal article" date="2014" name="Agronomy (Basel)">
        <title>A Draft Genome Sequence for Ensete ventricosum, the Drought-Tolerant Tree Against Hunger.</title>
        <authorList>
            <person name="Harrison J."/>
            <person name="Moore K.A."/>
            <person name="Paszkiewicz K."/>
            <person name="Jones T."/>
            <person name="Grant M."/>
            <person name="Ambacheew D."/>
            <person name="Muzemil S."/>
            <person name="Studholme D.J."/>
        </authorList>
    </citation>
    <scope>NUCLEOTIDE SEQUENCE [LARGE SCALE GENOMIC DNA]</scope>
</reference>
<gene>
    <name evidence="1" type="ORF">B296_00010598</name>
</gene>
<proteinExistence type="predicted"/>
<evidence type="ECO:0000313" key="1">
    <source>
        <dbReference type="EMBL" id="RRT55455.1"/>
    </source>
</evidence>
<feature type="non-terminal residue" evidence="1">
    <location>
        <position position="1"/>
    </location>
</feature>
<dbReference type="Proteomes" id="UP000287651">
    <property type="component" value="Unassembled WGS sequence"/>
</dbReference>
<protein>
    <submittedName>
        <fullName evidence="1">Uncharacterized protein</fullName>
    </submittedName>
</protein>
<name>A0A426YUS2_ENSVE</name>
<accession>A0A426YUS2</accession>
<organism evidence="1 2">
    <name type="scientific">Ensete ventricosum</name>
    <name type="common">Abyssinian banana</name>
    <name type="synonym">Musa ensete</name>
    <dbReference type="NCBI Taxonomy" id="4639"/>
    <lineage>
        <taxon>Eukaryota</taxon>
        <taxon>Viridiplantae</taxon>
        <taxon>Streptophyta</taxon>
        <taxon>Embryophyta</taxon>
        <taxon>Tracheophyta</taxon>
        <taxon>Spermatophyta</taxon>
        <taxon>Magnoliopsida</taxon>
        <taxon>Liliopsida</taxon>
        <taxon>Zingiberales</taxon>
        <taxon>Musaceae</taxon>
        <taxon>Ensete</taxon>
    </lineage>
</organism>
<dbReference type="EMBL" id="AMZH03010079">
    <property type="protein sequence ID" value="RRT55455.1"/>
    <property type="molecule type" value="Genomic_DNA"/>
</dbReference>
<sequence length="68" mass="7506">YRALRWGGAHARQIRGLQDSPVRVERSFVDPKLVLRVAPLSIYKATASFASSKPAVATLPATHHGLRR</sequence>
<evidence type="ECO:0000313" key="2">
    <source>
        <dbReference type="Proteomes" id="UP000287651"/>
    </source>
</evidence>
<dbReference type="AlphaFoldDB" id="A0A426YUS2"/>